<evidence type="ECO:0000256" key="4">
    <source>
        <dbReference type="ARBA" id="ARBA00022842"/>
    </source>
</evidence>
<protein>
    <submittedName>
        <fullName evidence="5">HAD hydrolase, family IA</fullName>
    </submittedName>
</protein>
<dbReference type="GO" id="GO:0016791">
    <property type="term" value="F:phosphatase activity"/>
    <property type="evidence" value="ECO:0007669"/>
    <property type="project" value="TreeGrafter"/>
</dbReference>
<dbReference type="PRINTS" id="PR00413">
    <property type="entry name" value="HADHALOGNASE"/>
</dbReference>
<organism evidence="5 6">
    <name type="scientific">Enterococcus canis</name>
    <dbReference type="NCBI Taxonomy" id="214095"/>
    <lineage>
        <taxon>Bacteria</taxon>
        <taxon>Bacillati</taxon>
        <taxon>Bacillota</taxon>
        <taxon>Bacilli</taxon>
        <taxon>Lactobacillales</taxon>
        <taxon>Enterococcaceae</taxon>
        <taxon>Enterococcus</taxon>
    </lineage>
</organism>
<dbReference type="Proteomes" id="UP000181884">
    <property type="component" value="Unassembled WGS sequence"/>
</dbReference>
<dbReference type="SUPFAM" id="SSF56784">
    <property type="entry name" value="HAD-like"/>
    <property type="match status" value="1"/>
</dbReference>
<gene>
    <name evidence="5" type="ORF">RU97_GL002117</name>
</gene>
<dbReference type="PANTHER" id="PTHR46470">
    <property type="entry name" value="N-ACYLNEURAMINATE-9-PHOSPHATASE"/>
    <property type="match status" value="1"/>
</dbReference>
<keyword evidence="2" id="KW-0479">Metal-binding</keyword>
<keyword evidence="6" id="KW-1185">Reference proteome</keyword>
<dbReference type="SFLD" id="SFLDS00003">
    <property type="entry name" value="Haloacid_Dehalogenase"/>
    <property type="match status" value="1"/>
</dbReference>
<name>A0A1L8RE85_9ENTE</name>
<dbReference type="STRING" id="214095.RU97_GL002117"/>
<dbReference type="InterPro" id="IPR036412">
    <property type="entry name" value="HAD-like_sf"/>
</dbReference>
<keyword evidence="3 5" id="KW-0378">Hydrolase</keyword>
<evidence type="ECO:0000256" key="1">
    <source>
        <dbReference type="ARBA" id="ARBA00001946"/>
    </source>
</evidence>
<evidence type="ECO:0000313" key="6">
    <source>
        <dbReference type="Proteomes" id="UP000181884"/>
    </source>
</evidence>
<dbReference type="PANTHER" id="PTHR46470:SF2">
    <property type="entry name" value="GLYCERALDEHYDE 3-PHOSPHATE PHOSPHATASE"/>
    <property type="match status" value="1"/>
</dbReference>
<dbReference type="InterPro" id="IPR023214">
    <property type="entry name" value="HAD_sf"/>
</dbReference>
<dbReference type="EMBL" id="JXKH01000005">
    <property type="protein sequence ID" value="OJG18044.1"/>
    <property type="molecule type" value="Genomic_DNA"/>
</dbReference>
<dbReference type="InterPro" id="IPR051400">
    <property type="entry name" value="HAD-like_hydrolase"/>
</dbReference>
<reference evidence="5 6" key="1">
    <citation type="submission" date="2014-12" db="EMBL/GenBank/DDBJ databases">
        <title>Draft genome sequences of 29 type strains of Enterococci.</title>
        <authorList>
            <person name="Zhong Z."/>
            <person name="Sun Z."/>
            <person name="Liu W."/>
            <person name="Zhang W."/>
            <person name="Zhang H."/>
        </authorList>
    </citation>
    <scope>NUCLEOTIDE SEQUENCE [LARGE SCALE GENOMIC DNA]</scope>
    <source>
        <strain evidence="5 6">DSM 17029</strain>
    </source>
</reference>
<dbReference type="GO" id="GO:0046872">
    <property type="term" value="F:metal ion binding"/>
    <property type="evidence" value="ECO:0007669"/>
    <property type="project" value="UniProtKB-KW"/>
</dbReference>
<evidence type="ECO:0000256" key="3">
    <source>
        <dbReference type="ARBA" id="ARBA00022801"/>
    </source>
</evidence>
<evidence type="ECO:0000313" key="5">
    <source>
        <dbReference type="EMBL" id="OJG18044.1"/>
    </source>
</evidence>
<keyword evidence="4" id="KW-0460">Magnesium</keyword>
<dbReference type="GO" id="GO:0044281">
    <property type="term" value="P:small molecule metabolic process"/>
    <property type="evidence" value="ECO:0007669"/>
    <property type="project" value="UniProtKB-ARBA"/>
</dbReference>
<comment type="cofactor">
    <cofactor evidence="1">
        <name>Mg(2+)</name>
        <dbReference type="ChEBI" id="CHEBI:18420"/>
    </cofactor>
</comment>
<evidence type="ECO:0000256" key="2">
    <source>
        <dbReference type="ARBA" id="ARBA00022723"/>
    </source>
</evidence>
<dbReference type="SFLD" id="SFLDG01129">
    <property type="entry name" value="C1.5:_HAD__Beta-PGM__Phosphata"/>
    <property type="match status" value="1"/>
</dbReference>
<dbReference type="Gene3D" id="1.20.120.710">
    <property type="entry name" value="Haloacid dehalogenase hydrolase-like domain"/>
    <property type="match status" value="1"/>
</dbReference>
<dbReference type="AlphaFoldDB" id="A0A1L8RE85"/>
<dbReference type="Pfam" id="PF00702">
    <property type="entry name" value="Hydrolase"/>
    <property type="match status" value="1"/>
</dbReference>
<comment type="caution">
    <text evidence="5">The sequence shown here is derived from an EMBL/GenBank/DDBJ whole genome shotgun (WGS) entry which is preliminary data.</text>
</comment>
<dbReference type="Gene3D" id="3.40.50.1000">
    <property type="entry name" value="HAD superfamily/HAD-like"/>
    <property type="match status" value="1"/>
</dbReference>
<sequence>MFDVDDTIYDQQEPFRRSIHQLFPLVTEEDMAPLYIRFRHHSDTTFEKTITGEWTLAYMRCFRIKASLSDLDYPDITDEAALAFQQVYEQALDEIVMHPEVERTLDYLKAQNIPLGLITNGPTDHQYKKIKQLNLEKWVPSERIIISQAAGYQKPDPRIFELAENLFNFEPTTTLYVGDSFENDVVGAKSRDWHALWFNHRERQLPTDAQALHDVELSSFCQLPATIEALF</sequence>
<dbReference type="InterPro" id="IPR006439">
    <property type="entry name" value="HAD-SF_hydro_IA"/>
</dbReference>
<accession>A0A1L8RE85</accession>
<proteinExistence type="predicted"/>
<dbReference type="NCBIfam" id="TIGR01549">
    <property type="entry name" value="HAD-SF-IA-v1"/>
    <property type="match status" value="1"/>
</dbReference>